<dbReference type="GO" id="GO:0019563">
    <property type="term" value="P:glycerol catabolic process"/>
    <property type="evidence" value="ECO:0007669"/>
    <property type="project" value="TreeGrafter"/>
</dbReference>
<dbReference type="GO" id="GO:0006094">
    <property type="term" value="P:gluconeogenesis"/>
    <property type="evidence" value="ECO:0007669"/>
    <property type="project" value="TreeGrafter"/>
</dbReference>
<dbReference type="InterPro" id="IPR035990">
    <property type="entry name" value="TIM_sf"/>
</dbReference>
<reference evidence="2" key="1">
    <citation type="submission" date="2018-05" db="EMBL/GenBank/DDBJ databases">
        <authorList>
            <person name="Lanie J.A."/>
            <person name="Ng W.-L."/>
            <person name="Kazmierczak K.M."/>
            <person name="Andrzejewski T.M."/>
            <person name="Davidsen T.M."/>
            <person name="Wayne K.J."/>
            <person name="Tettelin H."/>
            <person name="Glass J.I."/>
            <person name="Rusch D."/>
            <person name="Podicherti R."/>
            <person name="Tsui H.-C.T."/>
            <person name="Winkler M.E."/>
        </authorList>
    </citation>
    <scope>NUCLEOTIDE SEQUENCE</scope>
</reference>
<name>A0A382D9L6_9ZZZZ</name>
<dbReference type="InterPro" id="IPR000652">
    <property type="entry name" value="Triosephosphate_isomerase"/>
</dbReference>
<dbReference type="CDD" id="cd00311">
    <property type="entry name" value="TIM"/>
    <property type="match status" value="1"/>
</dbReference>
<dbReference type="EMBL" id="UINC01038305">
    <property type="protein sequence ID" value="SVB35130.1"/>
    <property type="molecule type" value="Genomic_DNA"/>
</dbReference>
<evidence type="ECO:0000313" key="2">
    <source>
        <dbReference type="EMBL" id="SVB35130.1"/>
    </source>
</evidence>
<keyword evidence="1" id="KW-0413">Isomerase</keyword>
<feature type="non-terminal residue" evidence="2">
    <location>
        <position position="1"/>
    </location>
</feature>
<dbReference type="GO" id="GO:0006096">
    <property type="term" value="P:glycolytic process"/>
    <property type="evidence" value="ECO:0007669"/>
    <property type="project" value="TreeGrafter"/>
</dbReference>
<dbReference type="AlphaFoldDB" id="A0A382D9L6"/>
<dbReference type="PANTHER" id="PTHR21139:SF42">
    <property type="entry name" value="TRIOSEPHOSPHATE ISOMERASE"/>
    <property type="match status" value="1"/>
</dbReference>
<dbReference type="InterPro" id="IPR013785">
    <property type="entry name" value="Aldolase_TIM"/>
</dbReference>
<organism evidence="2">
    <name type="scientific">marine metagenome</name>
    <dbReference type="NCBI Taxonomy" id="408172"/>
    <lineage>
        <taxon>unclassified sequences</taxon>
        <taxon>metagenomes</taxon>
        <taxon>ecological metagenomes</taxon>
    </lineage>
</organism>
<dbReference type="GO" id="GO:0004807">
    <property type="term" value="F:triose-phosphate isomerase activity"/>
    <property type="evidence" value="ECO:0007669"/>
    <property type="project" value="InterPro"/>
</dbReference>
<gene>
    <name evidence="2" type="ORF">METZ01_LOCUS187984</name>
</gene>
<dbReference type="SUPFAM" id="SSF51351">
    <property type="entry name" value="Triosephosphate isomerase (TIM)"/>
    <property type="match status" value="1"/>
</dbReference>
<proteinExistence type="predicted"/>
<protein>
    <recommendedName>
        <fullName evidence="3">Triosephosphate isomerase</fullName>
    </recommendedName>
</protein>
<evidence type="ECO:0000256" key="1">
    <source>
        <dbReference type="ARBA" id="ARBA00023235"/>
    </source>
</evidence>
<evidence type="ECO:0008006" key="3">
    <source>
        <dbReference type="Google" id="ProtNLM"/>
    </source>
</evidence>
<feature type="non-terminal residue" evidence="2">
    <location>
        <position position="154"/>
    </location>
</feature>
<accession>A0A382D9L6</accession>
<dbReference type="GO" id="GO:0046166">
    <property type="term" value="P:glyceraldehyde-3-phosphate biosynthetic process"/>
    <property type="evidence" value="ECO:0007669"/>
    <property type="project" value="TreeGrafter"/>
</dbReference>
<dbReference type="PANTHER" id="PTHR21139">
    <property type="entry name" value="TRIOSEPHOSPHATE ISOMERASE"/>
    <property type="match status" value="1"/>
</dbReference>
<dbReference type="Gene3D" id="3.20.20.70">
    <property type="entry name" value="Aldolase class I"/>
    <property type="match status" value="1"/>
</dbReference>
<dbReference type="Pfam" id="PF00121">
    <property type="entry name" value="TIM"/>
    <property type="match status" value="1"/>
</dbReference>
<sequence>VAVAKRPPLIAGNWKMHGTLNDSAELVSMFKKVVVEPRDAQMLLCPPFTHLMAVGKWLKESNILLGAQNLSHQPSLGAYTGEVHGSMLKDVGCSFVIIGHSERRQLYGETDDLVAQKFQAAQAAGLTPILCVGETLEQHQEGKTELVVVGQMMA</sequence>
<dbReference type="GO" id="GO:0005829">
    <property type="term" value="C:cytosol"/>
    <property type="evidence" value="ECO:0007669"/>
    <property type="project" value="TreeGrafter"/>
</dbReference>
<dbReference type="PROSITE" id="PS51440">
    <property type="entry name" value="TIM_2"/>
    <property type="match status" value="1"/>
</dbReference>